<dbReference type="OrthoDB" id="10447338at2759"/>
<dbReference type="EMBL" id="FN668690">
    <property type="protein sequence ID" value="CBK25215.2"/>
    <property type="molecule type" value="Genomic_DNA"/>
</dbReference>
<dbReference type="RefSeq" id="XP_012899263.1">
    <property type="nucleotide sequence ID" value="XM_013043809.1"/>
</dbReference>
<dbReference type="InParanoid" id="D8MAX6"/>
<dbReference type="GeneID" id="24921842"/>
<dbReference type="Proteomes" id="UP000008312">
    <property type="component" value="Unassembled WGS sequence"/>
</dbReference>
<name>D8MAX6_BLAHO</name>
<dbReference type="AlphaFoldDB" id="D8MAX6"/>
<accession>D8MAX6</accession>
<organism evidence="1">
    <name type="scientific">Blastocystis hominis</name>
    <dbReference type="NCBI Taxonomy" id="12968"/>
    <lineage>
        <taxon>Eukaryota</taxon>
        <taxon>Sar</taxon>
        <taxon>Stramenopiles</taxon>
        <taxon>Bigyra</taxon>
        <taxon>Opalozoa</taxon>
        <taxon>Opalinata</taxon>
        <taxon>Blastocystidae</taxon>
        <taxon>Blastocystis</taxon>
    </lineage>
</organism>
<evidence type="ECO:0000313" key="2">
    <source>
        <dbReference type="Proteomes" id="UP000008312"/>
    </source>
</evidence>
<sequence>MSSKEELYSVLSEKIVKLHDEMLRFTTQAQKTQRTIATAWDVTCLYADM</sequence>
<evidence type="ECO:0000313" key="1">
    <source>
        <dbReference type="EMBL" id="CBK25215.2"/>
    </source>
</evidence>
<reference evidence="1" key="1">
    <citation type="submission" date="2010-02" db="EMBL/GenBank/DDBJ databases">
        <title>Sequencing and annotation of the Blastocystis hominis genome.</title>
        <authorList>
            <person name="Wincker P."/>
        </authorList>
    </citation>
    <scope>NUCLEOTIDE SEQUENCE</scope>
    <source>
        <strain evidence="1">Singapore isolate B</strain>
    </source>
</reference>
<gene>
    <name evidence="1" type="ORF">GSBLH_T00004841001</name>
</gene>
<protein>
    <submittedName>
        <fullName evidence="1">Uncharacterized protein</fullName>
    </submittedName>
</protein>
<proteinExistence type="predicted"/>
<keyword evidence="2" id="KW-1185">Reference proteome</keyword>